<dbReference type="GO" id="GO:0006508">
    <property type="term" value="P:proteolysis"/>
    <property type="evidence" value="ECO:0007669"/>
    <property type="project" value="InterPro"/>
</dbReference>
<keyword evidence="1" id="KW-0472">Membrane</keyword>
<dbReference type="GO" id="GO:0008235">
    <property type="term" value="F:metalloexopeptidase activity"/>
    <property type="evidence" value="ECO:0007669"/>
    <property type="project" value="InterPro"/>
</dbReference>
<dbReference type="RefSeq" id="WP_078695070.1">
    <property type="nucleotide sequence ID" value="NZ_FUYH01000001.1"/>
</dbReference>
<evidence type="ECO:0000259" key="3">
    <source>
        <dbReference type="Pfam" id="PF04389"/>
    </source>
</evidence>
<protein>
    <submittedName>
        <fullName evidence="4">Peptidase family M28</fullName>
    </submittedName>
</protein>
<dbReference type="Gene3D" id="3.40.630.10">
    <property type="entry name" value="Zn peptidases"/>
    <property type="match status" value="1"/>
</dbReference>
<feature type="chain" id="PRO_5039669016" evidence="2">
    <location>
        <begin position="22"/>
        <end position="469"/>
    </location>
</feature>
<evidence type="ECO:0000256" key="2">
    <source>
        <dbReference type="SAM" id="SignalP"/>
    </source>
</evidence>
<dbReference type="PANTHER" id="PTHR12147">
    <property type="entry name" value="METALLOPEPTIDASE M28 FAMILY MEMBER"/>
    <property type="match status" value="1"/>
</dbReference>
<feature type="transmembrane region" description="Helical" evidence="1">
    <location>
        <begin position="441"/>
        <end position="460"/>
    </location>
</feature>
<organism evidence="4 5">
    <name type="scientific">Caloramator quimbayensis</name>
    <dbReference type="NCBI Taxonomy" id="1147123"/>
    <lineage>
        <taxon>Bacteria</taxon>
        <taxon>Bacillati</taxon>
        <taxon>Bacillota</taxon>
        <taxon>Clostridia</taxon>
        <taxon>Eubacteriales</taxon>
        <taxon>Clostridiaceae</taxon>
        <taxon>Caloramator</taxon>
    </lineage>
</organism>
<keyword evidence="1" id="KW-1133">Transmembrane helix</keyword>
<keyword evidence="1" id="KW-0812">Transmembrane</keyword>
<sequence length="469" mass="52257">MKIKKTIYFIIIFLIFTSAAAYPQDFNTENIKNTIKILSSDKYRGRLAGDKGNALAAEYISSYFKSLGLKEGGDNNTFYQKFEIIVPFITGDCRLKVIDKSGKTVKEYEYGKDFKELIYGASVKGEVVGKIKSDNNEGTIEIIEGGFGENSLEYSQDLILKKSGIKAVLYTTNMNFRFRSPYKLQKTYDDGIVKLMISKNILNEILKYSSLGYSFYIKSPVEVKKVYASNVIGILEGSDKNLPPVILSAHFDHVGFDADGKIYPGALDNASGTALLLECARVLKSSNQKRTIIFAAFNGEEEGLIGSKYFTENPPIDIKGAECINFDMVGSIDKAPLSILSLESRAEFSSQLFKIISPKVSTKLMYDDNSDHAPLCRAGIDAVTLIHDNITKIHTPNDTLENVDVKRIKEVYTAAEAFLKYRDIVMVSSQFNNKHHIPVEAFIFSAIILISAGIRAALYLKKKCHPVDK</sequence>
<evidence type="ECO:0000313" key="5">
    <source>
        <dbReference type="Proteomes" id="UP000190105"/>
    </source>
</evidence>
<dbReference type="STRING" id="1147123.SAMN05443428_10125"/>
<dbReference type="Gene3D" id="3.50.30.30">
    <property type="match status" value="1"/>
</dbReference>
<dbReference type="EMBL" id="FUYH01000001">
    <property type="protein sequence ID" value="SKA75466.1"/>
    <property type="molecule type" value="Genomic_DNA"/>
</dbReference>
<dbReference type="Proteomes" id="UP000190105">
    <property type="component" value="Unassembled WGS sequence"/>
</dbReference>
<feature type="signal peptide" evidence="2">
    <location>
        <begin position="1"/>
        <end position="21"/>
    </location>
</feature>
<dbReference type="AlphaFoldDB" id="A0A1T4WDR3"/>
<dbReference type="Pfam" id="PF04389">
    <property type="entry name" value="Peptidase_M28"/>
    <property type="match status" value="1"/>
</dbReference>
<dbReference type="OrthoDB" id="233977at2"/>
<reference evidence="5" key="1">
    <citation type="submission" date="2017-02" db="EMBL/GenBank/DDBJ databases">
        <authorList>
            <person name="Varghese N."/>
            <person name="Submissions S."/>
        </authorList>
    </citation>
    <scope>NUCLEOTIDE SEQUENCE [LARGE SCALE GENOMIC DNA]</scope>
    <source>
        <strain evidence="5">USBA 833</strain>
    </source>
</reference>
<feature type="domain" description="Peptidase M28" evidence="3">
    <location>
        <begin position="230"/>
        <end position="415"/>
    </location>
</feature>
<gene>
    <name evidence="4" type="ORF">SAMN05443428_10125</name>
</gene>
<dbReference type="InterPro" id="IPR007484">
    <property type="entry name" value="Peptidase_M28"/>
</dbReference>
<dbReference type="SUPFAM" id="SSF53187">
    <property type="entry name" value="Zn-dependent exopeptidases"/>
    <property type="match status" value="1"/>
</dbReference>
<accession>A0A1T4WDR3</accession>
<keyword evidence="5" id="KW-1185">Reference proteome</keyword>
<dbReference type="PANTHER" id="PTHR12147:SF26">
    <property type="entry name" value="PEPTIDASE M28 DOMAIN-CONTAINING PROTEIN"/>
    <property type="match status" value="1"/>
</dbReference>
<keyword evidence="2" id="KW-0732">Signal</keyword>
<dbReference type="InterPro" id="IPR045175">
    <property type="entry name" value="M28_fam"/>
</dbReference>
<evidence type="ECO:0000313" key="4">
    <source>
        <dbReference type="EMBL" id="SKA75466.1"/>
    </source>
</evidence>
<proteinExistence type="predicted"/>
<evidence type="ECO:0000256" key="1">
    <source>
        <dbReference type="SAM" id="Phobius"/>
    </source>
</evidence>
<name>A0A1T4WDR3_9CLOT</name>